<organism evidence="1 2">
    <name type="scientific">Araneus ventricosus</name>
    <name type="common">Orbweaver spider</name>
    <name type="synonym">Epeira ventricosa</name>
    <dbReference type="NCBI Taxonomy" id="182803"/>
    <lineage>
        <taxon>Eukaryota</taxon>
        <taxon>Metazoa</taxon>
        <taxon>Ecdysozoa</taxon>
        <taxon>Arthropoda</taxon>
        <taxon>Chelicerata</taxon>
        <taxon>Arachnida</taxon>
        <taxon>Araneae</taxon>
        <taxon>Araneomorphae</taxon>
        <taxon>Entelegynae</taxon>
        <taxon>Araneoidea</taxon>
        <taxon>Araneidae</taxon>
        <taxon>Araneus</taxon>
    </lineage>
</organism>
<evidence type="ECO:0008006" key="3">
    <source>
        <dbReference type="Google" id="ProtNLM"/>
    </source>
</evidence>
<keyword evidence="2" id="KW-1185">Reference proteome</keyword>
<dbReference type="Proteomes" id="UP000499080">
    <property type="component" value="Unassembled WGS sequence"/>
</dbReference>
<comment type="caution">
    <text evidence="1">The sequence shown here is derived from an EMBL/GenBank/DDBJ whole genome shotgun (WGS) entry which is preliminary data.</text>
</comment>
<sequence length="98" mass="11069">MFSHLHSWRQRVGNPNRNELKICGDRTLAEAAEDFVNEFVNLVEAEKLSPEQIYNADETGLFWWYVPCTTLATVGEKDPTVVKDSKEPITILGCENAA</sequence>
<name>A0A4Y2CU83_ARAVE</name>
<evidence type="ECO:0000313" key="1">
    <source>
        <dbReference type="EMBL" id="GBM07357.1"/>
    </source>
</evidence>
<gene>
    <name evidence="1" type="ORF">AVEN_187894_1</name>
</gene>
<protein>
    <recommendedName>
        <fullName evidence="3">DDE-1 domain-containing protein</fullName>
    </recommendedName>
</protein>
<reference evidence="1 2" key="1">
    <citation type="journal article" date="2019" name="Sci. Rep.">
        <title>Orb-weaving spider Araneus ventricosus genome elucidates the spidroin gene catalogue.</title>
        <authorList>
            <person name="Kono N."/>
            <person name="Nakamura H."/>
            <person name="Ohtoshi R."/>
            <person name="Moran D.A.P."/>
            <person name="Shinohara A."/>
            <person name="Yoshida Y."/>
            <person name="Fujiwara M."/>
            <person name="Mori M."/>
            <person name="Tomita M."/>
            <person name="Arakawa K."/>
        </authorList>
    </citation>
    <scope>NUCLEOTIDE SEQUENCE [LARGE SCALE GENOMIC DNA]</scope>
</reference>
<dbReference type="AlphaFoldDB" id="A0A4Y2CU83"/>
<accession>A0A4Y2CU83</accession>
<proteinExistence type="predicted"/>
<dbReference type="EMBL" id="BGPR01000241">
    <property type="protein sequence ID" value="GBM07357.1"/>
    <property type="molecule type" value="Genomic_DNA"/>
</dbReference>
<evidence type="ECO:0000313" key="2">
    <source>
        <dbReference type="Proteomes" id="UP000499080"/>
    </source>
</evidence>
<dbReference type="OrthoDB" id="6465501at2759"/>